<keyword evidence="4" id="KW-1185">Reference proteome</keyword>
<keyword evidence="2" id="KW-1133">Transmembrane helix</keyword>
<protein>
    <submittedName>
        <fullName evidence="3">Uncharacterized protein</fullName>
    </submittedName>
</protein>
<reference evidence="3 4" key="1">
    <citation type="submission" date="2018-11" db="EMBL/GenBank/DDBJ databases">
        <authorList>
            <person name="Li F."/>
        </authorList>
    </citation>
    <scope>NUCLEOTIDE SEQUENCE [LARGE SCALE GENOMIC DNA]</scope>
    <source>
        <strain evidence="3 4">KIS18-7</strain>
    </source>
</reference>
<gene>
    <name evidence="3" type="ORF">EFL95_04770</name>
</gene>
<feature type="transmembrane region" description="Helical" evidence="2">
    <location>
        <begin position="14"/>
        <end position="37"/>
    </location>
</feature>
<proteinExistence type="predicted"/>
<feature type="region of interest" description="Disordered" evidence="1">
    <location>
        <begin position="86"/>
        <end position="105"/>
    </location>
</feature>
<evidence type="ECO:0000256" key="2">
    <source>
        <dbReference type="SAM" id="Phobius"/>
    </source>
</evidence>
<dbReference type="AlphaFoldDB" id="A0A3N0DSF1"/>
<dbReference type="Proteomes" id="UP000277094">
    <property type="component" value="Unassembled WGS sequence"/>
</dbReference>
<evidence type="ECO:0000313" key="4">
    <source>
        <dbReference type="Proteomes" id="UP000277094"/>
    </source>
</evidence>
<organism evidence="3 4">
    <name type="scientific">Nocardioides marmorisolisilvae</name>
    <dbReference type="NCBI Taxonomy" id="1542737"/>
    <lineage>
        <taxon>Bacteria</taxon>
        <taxon>Bacillati</taxon>
        <taxon>Actinomycetota</taxon>
        <taxon>Actinomycetes</taxon>
        <taxon>Propionibacteriales</taxon>
        <taxon>Nocardioidaceae</taxon>
        <taxon>Nocardioides</taxon>
    </lineage>
</organism>
<evidence type="ECO:0000313" key="3">
    <source>
        <dbReference type="EMBL" id="RNL78416.1"/>
    </source>
</evidence>
<sequence length="341" mass="35995">MEKWWQLDGWRRQAALYTAVLVGTVLLGALIGSQLGIDGGTGSTPSANSRLEPLAPGTLEELPKATPSKLEDPLVIGSQNAGVAVVGSSEPDSIDTKDGERRAPDGGSLVVFTLADWGCENPPCKPWTTLKPQIQADGLVKDVPTDGDTFVIAVPAGTSSLRLVVEDSGYKQTISLLDDDPGSRNIALLAQKNGTKKLDLNKSVALTENTDIDFREPNGALVNQFTRDATVVSAQRRFFYGEERPSAPGKAFLLVTASYAYPGKTQRYAFAAPEVHFVDDEGNSYDVSSPAAAGSSVLTFEIPGSVRSGSLVFGGSTAKTASNGVPYTSTLTEARVPIKFG</sequence>
<evidence type="ECO:0000256" key="1">
    <source>
        <dbReference type="SAM" id="MobiDB-lite"/>
    </source>
</evidence>
<accession>A0A3N0DSF1</accession>
<keyword evidence="2" id="KW-0812">Transmembrane</keyword>
<name>A0A3N0DSF1_9ACTN</name>
<keyword evidence="2" id="KW-0472">Membrane</keyword>
<dbReference type="OrthoDB" id="3783175at2"/>
<comment type="caution">
    <text evidence="3">The sequence shown here is derived from an EMBL/GenBank/DDBJ whole genome shotgun (WGS) entry which is preliminary data.</text>
</comment>
<dbReference type="EMBL" id="RJSG01000002">
    <property type="protein sequence ID" value="RNL78416.1"/>
    <property type="molecule type" value="Genomic_DNA"/>
</dbReference>
<dbReference type="RefSeq" id="WP_123232915.1">
    <property type="nucleotide sequence ID" value="NZ_RJSG01000002.1"/>
</dbReference>
<feature type="compositionally biased region" description="Basic and acidic residues" evidence="1">
    <location>
        <begin position="94"/>
        <end position="104"/>
    </location>
</feature>